<feature type="region of interest" description="Disordered" evidence="3">
    <location>
        <begin position="1"/>
        <end position="31"/>
    </location>
</feature>
<comment type="subcellular location">
    <subcellularLocation>
        <location evidence="1">Nucleus</location>
    </subcellularLocation>
</comment>
<keyword evidence="2" id="KW-0539">Nucleus</keyword>
<evidence type="ECO:0000256" key="1">
    <source>
        <dbReference type="ARBA" id="ARBA00004123"/>
    </source>
</evidence>
<accession>A0A4R8Q5B9</accession>
<dbReference type="PANTHER" id="PTHR31001:SF74">
    <property type="entry name" value="ZN(II)2CYS6 TRANSCRIPTION FACTOR (EUROFUNG)"/>
    <property type="match status" value="1"/>
</dbReference>
<organism evidence="4 5">
    <name type="scientific">Colletotrichum spinosum</name>
    <dbReference type="NCBI Taxonomy" id="1347390"/>
    <lineage>
        <taxon>Eukaryota</taxon>
        <taxon>Fungi</taxon>
        <taxon>Dikarya</taxon>
        <taxon>Ascomycota</taxon>
        <taxon>Pezizomycotina</taxon>
        <taxon>Sordariomycetes</taxon>
        <taxon>Hypocreomycetidae</taxon>
        <taxon>Glomerellales</taxon>
        <taxon>Glomerellaceae</taxon>
        <taxon>Colletotrichum</taxon>
        <taxon>Colletotrichum orbiculare species complex</taxon>
    </lineage>
</organism>
<feature type="compositionally biased region" description="Basic and acidic residues" evidence="3">
    <location>
        <begin position="1"/>
        <end position="10"/>
    </location>
</feature>
<evidence type="ECO:0000313" key="4">
    <source>
        <dbReference type="EMBL" id="TDZ28923.1"/>
    </source>
</evidence>
<proteinExistence type="predicted"/>
<evidence type="ECO:0000313" key="5">
    <source>
        <dbReference type="Proteomes" id="UP000295083"/>
    </source>
</evidence>
<dbReference type="AlphaFoldDB" id="A0A4R8Q5B9"/>
<gene>
    <name evidence="4" type="primary">eqxF-0</name>
    <name evidence="4" type="ORF">C8035_v003931</name>
</gene>
<sequence length="393" mass="44458">MTLEPQRRAGVETSEQLGQQKAAETAVDDRSETGSMWVKASEHHYVGGDHWAAILDSIADLKDHFEREEQFQLATSPEHMADGVYEVEHEAMSSRRALLLYGYRPAASRAEILSALPPKEAVDRYVSRYFNRLDLVAPSSVHGPTFLREYEGFWVNSSGPTIMWIGLLYSMLCLAVIASDVTEGIFNTDIDQQALQIDLYREKVVQCLMMGSYTQGGAHVLETLLNYVYIEFRIHEDAEKDVWFILRIEINLAKRMGYHPRLAEKRRFEGINNTRSMATCKSYTFLMAKLDSWDDFTDVVHGETAPPDHGRGTMVAVFRAVLAVYLHSAFHEGLHEHVDLLQEIQRRSDSAPGEVRVAAHALELMWTDPDPRAFGPRGLHIAMKKQVLGFGMG</sequence>
<dbReference type="Proteomes" id="UP000295083">
    <property type="component" value="Unassembled WGS sequence"/>
</dbReference>
<protein>
    <submittedName>
        <fullName evidence="4">Equisetin cluster transcription factor eqxF</fullName>
    </submittedName>
</protein>
<comment type="caution">
    <text evidence="4">The sequence shown here is derived from an EMBL/GenBank/DDBJ whole genome shotgun (WGS) entry which is preliminary data.</text>
</comment>
<evidence type="ECO:0000256" key="3">
    <source>
        <dbReference type="SAM" id="MobiDB-lite"/>
    </source>
</evidence>
<dbReference type="CDD" id="cd12148">
    <property type="entry name" value="fungal_TF_MHR"/>
    <property type="match status" value="1"/>
</dbReference>
<dbReference type="PANTHER" id="PTHR31001">
    <property type="entry name" value="UNCHARACTERIZED TRANSCRIPTIONAL REGULATORY PROTEIN"/>
    <property type="match status" value="1"/>
</dbReference>
<keyword evidence="5" id="KW-1185">Reference proteome</keyword>
<dbReference type="EMBL" id="QAPG01000385">
    <property type="protein sequence ID" value="TDZ28923.1"/>
    <property type="molecule type" value="Genomic_DNA"/>
</dbReference>
<name>A0A4R8Q5B9_9PEZI</name>
<reference evidence="4 5" key="1">
    <citation type="submission" date="2018-11" db="EMBL/GenBank/DDBJ databases">
        <title>Genome sequence and assembly of Colletotrichum spinosum.</title>
        <authorList>
            <person name="Gan P."/>
            <person name="Shirasu K."/>
        </authorList>
    </citation>
    <scope>NUCLEOTIDE SEQUENCE [LARGE SCALE GENOMIC DNA]</scope>
    <source>
        <strain evidence="4 5">CBS 515.97</strain>
    </source>
</reference>
<dbReference type="InterPro" id="IPR050613">
    <property type="entry name" value="Sec_Metabolite_Reg"/>
</dbReference>
<evidence type="ECO:0000256" key="2">
    <source>
        <dbReference type="ARBA" id="ARBA00023242"/>
    </source>
</evidence>
<dbReference type="GO" id="GO:0005634">
    <property type="term" value="C:nucleus"/>
    <property type="evidence" value="ECO:0007669"/>
    <property type="project" value="UniProtKB-SubCell"/>
</dbReference>